<organism evidence="1 2">
    <name type="scientific">Oopsacas minuta</name>
    <dbReference type="NCBI Taxonomy" id="111878"/>
    <lineage>
        <taxon>Eukaryota</taxon>
        <taxon>Metazoa</taxon>
        <taxon>Porifera</taxon>
        <taxon>Hexactinellida</taxon>
        <taxon>Hexasterophora</taxon>
        <taxon>Lyssacinosida</taxon>
        <taxon>Leucopsacidae</taxon>
        <taxon>Oopsacas</taxon>
    </lineage>
</organism>
<reference evidence="1 2" key="1">
    <citation type="journal article" date="2023" name="BMC Biol.">
        <title>The compact genome of the sponge Oopsacas minuta (Hexactinellida) is lacking key metazoan core genes.</title>
        <authorList>
            <person name="Santini S."/>
            <person name="Schenkelaars Q."/>
            <person name="Jourda C."/>
            <person name="Duchesne M."/>
            <person name="Belahbib H."/>
            <person name="Rocher C."/>
            <person name="Selva M."/>
            <person name="Riesgo A."/>
            <person name="Vervoort M."/>
            <person name="Leys S.P."/>
            <person name="Kodjabachian L."/>
            <person name="Le Bivic A."/>
            <person name="Borchiellini C."/>
            <person name="Claverie J.M."/>
            <person name="Renard E."/>
        </authorList>
    </citation>
    <scope>NUCLEOTIDE SEQUENCE [LARGE SCALE GENOMIC DNA]</scope>
    <source>
        <strain evidence="1">SPO-2</strain>
    </source>
</reference>
<comment type="caution">
    <text evidence="1">The sequence shown here is derived from an EMBL/GenBank/DDBJ whole genome shotgun (WGS) entry which is preliminary data.</text>
</comment>
<proteinExistence type="predicted"/>
<keyword evidence="2" id="KW-1185">Reference proteome</keyword>
<sequence>MNAQLLSYIFLDIPANLRIDEVILTAQLDEAILTWLRKLYLECPVAGCKQTCPIWHRSFFEASNKPLPKILKFLYCWSEDIQAHKFLKKQLDWSQNTVVDWKNFMRDVCIEDLIVDSEPIGKPGTIVEIDDPNSESRNTIVGDF</sequence>
<gene>
    <name evidence="1" type="ORF">LOD99_11447</name>
</gene>
<accession>A0AAV7K215</accession>
<dbReference type="Proteomes" id="UP001165289">
    <property type="component" value="Unassembled WGS sequence"/>
</dbReference>
<protein>
    <submittedName>
        <fullName evidence="1">Uncharacterized protein</fullName>
    </submittedName>
</protein>
<evidence type="ECO:0000313" key="1">
    <source>
        <dbReference type="EMBL" id="KAI6654983.1"/>
    </source>
</evidence>
<evidence type="ECO:0000313" key="2">
    <source>
        <dbReference type="Proteomes" id="UP001165289"/>
    </source>
</evidence>
<dbReference type="EMBL" id="JAKMXF010000216">
    <property type="protein sequence ID" value="KAI6654983.1"/>
    <property type="molecule type" value="Genomic_DNA"/>
</dbReference>
<name>A0AAV7K215_9METZ</name>
<dbReference type="AlphaFoldDB" id="A0AAV7K215"/>